<feature type="region of interest" description="Disordered" evidence="8">
    <location>
        <begin position="25"/>
        <end position="68"/>
    </location>
</feature>
<evidence type="ECO:0000256" key="2">
    <source>
        <dbReference type="ARBA" id="ARBA00023015"/>
    </source>
</evidence>
<dbReference type="GO" id="GO:0003677">
    <property type="term" value="F:DNA binding"/>
    <property type="evidence" value="ECO:0007669"/>
    <property type="project" value="UniProtKB-KW"/>
</dbReference>
<dbReference type="InterPro" id="IPR018362">
    <property type="entry name" value="CCAAT-binding_factor_CS"/>
</dbReference>
<dbReference type="SMART" id="SM00521">
    <property type="entry name" value="CBF"/>
    <property type="match status" value="1"/>
</dbReference>
<feature type="compositionally biased region" description="Basic and acidic residues" evidence="8">
    <location>
        <begin position="136"/>
        <end position="159"/>
    </location>
</feature>
<comment type="subcellular location">
    <subcellularLocation>
        <location evidence="1 7">Nucleus</location>
    </subcellularLocation>
</comment>
<dbReference type="PROSITE" id="PS51152">
    <property type="entry name" value="NFYA_HAP2_2"/>
    <property type="match status" value="1"/>
</dbReference>
<dbReference type="OrthoDB" id="1097733at2759"/>
<feature type="compositionally biased region" description="Polar residues" evidence="8">
    <location>
        <begin position="164"/>
        <end position="178"/>
    </location>
</feature>
<keyword evidence="4" id="KW-0010">Activator</keyword>
<name>A0A4C2E7I3_9SACH</name>
<evidence type="ECO:0000256" key="5">
    <source>
        <dbReference type="ARBA" id="ARBA00023163"/>
    </source>
</evidence>
<dbReference type="EMBL" id="BIMX01000016">
    <property type="protein sequence ID" value="GCF00238.1"/>
    <property type="molecule type" value="Genomic_DNA"/>
</dbReference>
<evidence type="ECO:0000256" key="8">
    <source>
        <dbReference type="SAM" id="MobiDB-lite"/>
    </source>
</evidence>
<evidence type="ECO:0000256" key="7">
    <source>
        <dbReference type="RuleBase" id="RU367155"/>
    </source>
</evidence>
<dbReference type="InterPro" id="IPR001289">
    <property type="entry name" value="NFYA"/>
</dbReference>
<comment type="subunit">
    <text evidence="7">Heterotrimer.</text>
</comment>
<evidence type="ECO:0000313" key="9">
    <source>
        <dbReference type="EMBL" id="GCF00238.1"/>
    </source>
</evidence>
<feature type="region of interest" description="Disordered" evidence="8">
    <location>
        <begin position="83"/>
        <end position="178"/>
    </location>
</feature>
<feature type="compositionally biased region" description="Basic and acidic residues" evidence="8">
    <location>
        <begin position="35"/>
        <end position="44"/>
    </location>
</feature>
<evidence type="ECO:0000256" key="4">
    <source>
        <dbReference type="ARBA" id="ARBA00023159"/>
    </source>
</evidence>
<keyword evidence="3 7" id="KW-0238">DNA-binding</keyword>
<accession>A0A4C2E7I3</accession>
<feature type="region of interest" description="Disordered" evidence="8">
    <location>
        <begin position="236"/>
        <end position="255"/>
    </location>
</feature>
<feature type="compositionally biased region" description="Low complexity" evidence="8">
    <location>
        <begin position="270"/>
        <end position="280"/>
    </location>
</feature>
<reference evidence="9 10" key="1">
    <citation type="submission" date="2019-01" db="EMBL/GenBank/DDBJ databases">
        <title>Draft Genome Sequencing of Zygosaccharomyces mellis Ca-7.</title>
        <authorList>
            <person name="Shiwa Y."/>
            <person name="Kanesaki Y."/>
            <person name="Ishige T."/>
            <person name="Mura K."/>
            <person name="Hori T."/>
            <person name="Tamura T."/>
        </authorList>
    </citation>
    <scope>NUCLEOTIDE SEQUENCE [LARGE SCALE GENOMIC DNA]</scope>
    <source>
        <strain evidence="9 10">Ca-7</strain>
    </source>
</reference>
<evidence type="ECO:0000256" key="6">
    <source>
        <dbReference type="ARBA" id="ARBA00023242"/>
    </source>
</evidence>
<evidence type="ECO:0000313" key="10">
    <source>
        <dbReference type="Proteomes" id="UP000301737"/>
    </source>
</evidence>
<comment type="similarity">
    <text evidence="7">Belongs to the NFYA/HAP2 subunit family.</text>
</comment>
<dbReference type="AlphaFoldDB" id="A0A4C2E7I3"/>
<keyword evidence="5 7" id="KW-0804">Transcription</keyword>
<keyword evidence="10" id="KW-1185">Reference proteome</keyword>
<dbReference type="PANTHER" id="PTHR12632">
    <property type="entry name" value="TRANSCRIPTION FACTOR NF-Y ALPHA-RELATED"/>
    <property type="match status" value="1"/>
</dbReference>
<comment type="function">
    <text evidence="7">Component of the sequence-specific heterotrimeric transcription factor (NF-Y) which specifically recognizes a 5'-CCAAT-3' box motif found in the promoters of its target genes.</text>
</comment>
<proteinExistence type="inferred from homology"/>
<dbReference type="Proteomes" id="UP000301737">
    <property type="component" value="Unassembled WGS sequence"/>
</dbReference>
<comment type="caution">
    <text evidence="9">The sequence shown here is derived from an EMBL/GenBank/DDBJ whole genome shotgun (WGS) entry which is preliminary data.</text>
</comment>
<evidence type="ECO:0000256" key="3">
    <source>
        <dbReference type="ARBA" id="ARBA00023125"/>
    </source>
</evidence>
<sequence>MNNQGDEHQALDMGLLRYSSNQISVPHASNATPDKMTKDPKDVLGQDSNPADIYLYDQPDGNSRRNGHERPLETQQLLTAATSNYSDDKNMTHYTNNTSSRVDSNHDGSNESPHGVNYSVDNDNNMDLQSTLTPLKLRDRRDHSEDNNHRQDLESDRELPTAASHESSVPANQEMQSADTLLTRTSLDTRGGNEGSDSVEQPFYVNAKQYYRILKRRYTRAKLEENLRISRERRPYLHESRHKHAMRRPRGQGGRFLTLAEIEAMKSKEGSTSSGSSASSPPNIKNESDQIRSGPPLIERQGPKPKKLKPADSSNR</sequence>
<feature type="compositionally biased region" description="Polar residues" evidence="8">
    <location>
        <begin position="119"/>
        <end position="133"/>
    </location>
</feature>
<feature type="compositionally biased region" description="Polar residues" evidence="8">
    <location>
        <begin position="92"/>
        <end position="102"/>
    </location>
</feature>
<keyword evidence="2 7" id="KW-0805">Transcription regulation</keyword>
<dbReference type="GO" id="GO:0003700">
    <property type="term" value="F:DNA-binding transcription factor activity"/>
    <property type="evidence" value="ECO:0007669"/>
    <property type="project" value="UniProtKB-UniRule"/>
</dbReference>
<protein>
    <recommendedName>
        <fullName evidence="7">Transcriptional activator HAP2</fullName>
    </recommendedName>
</protein>
<evidence type="ECO:0000256" key="1">
    <source>
        <dbReference type="ARBA" id="ARBA00004123"/>
    </source>
</evidence>
<dbReference type="Gene3D" id="6.10.250.2430">
    <property type="match status" value="1"/>
</dbReference>
<feature type="compositionally biased region" description="Basic residues" evidence="8">
    <location>
        <begin position="240"/>
        <end position="250"/>
    </location>
</feature>
<dbReference type="PRINTS" id="PR00616">
    <property type="entry name" value="CCAATSUBUNTB"/>
</dbReference>
<organism evidence="9 10">
    <name type="scientific">Zygosaccharomyces mellis</name>
    <dbReference type="NCBI Taxonomy" id="42258"/>
    <lineage>
        <taxon>Eukaryota</taxon>
        <taxon>Fungi</taxon>
        <taxon>Dikarya</taxon>
        <taxon>Ascomycota</taxon>
        <taxon>Saccharomycotina</taxon>
        <taxon>Saccharomycetes</taxon>
        <taxon>Saccharomycetales</taxon>
        <taxon>Saccharomycetaceae</taxon>
        <taxon>Zygosaccharomyces</taxon>
    </lineage>
</organism>
<feature type="region of interest" description="Disordered" evidence="8">
    <location>
        <begin position="261"/>
        <end position="316"/>
    </location>
</feature>
<gene>
    <name evidence="9" type="primary">HAP2</name>
    <name evidence="9" type="ORF">ZYGM_002831</name>
</gene>
<keyword evidence="6 7" id="KW-0539">Nucleus</keyword>
<dbReference type="Pfam" id="PF02045">
    <property type="entry name" value="CBFB_NFYA"/>
    <property type="match status" value="1"/>
</dbReference>
<dbReference type="PROSITE" id="PS00686">
    <property type="entry name" value="NFYA_HAP2_1"/>
    <property type="match status" value="1"/>
</dbReference>
<dbReference type="GO" id="GO:0016602">
    <property type="term" value="C:CCAAT-binding factor complex"/>
    <property type="evidence" value="ECO:0007669"/>
    <property type="project" value="InterPro"/>
</dbReference>